<comment type="caution">
    <text evidence="1">The sequence shown here is derived from an EMBL/GenBank/DDBJ whole genome shotgun (WGS) entry which is preliminary data.</text>
</comment>
<gene>
    <name evidence="1" type="ORF">KIL84_000304</name>
</gene>
<evidence type="ECO:0000313" key="2">
    <source>
        <dbReference type="Proteomes" id="UP000827986"/>
    </source>
</evidence>
<dbReference type="AlphaFoldDB" id="A0A9D3XGL9"/>
<protein>
    <submittedName>
        <fullName evidence="1">Uncharacterized protein</fullName>
    </submittedName>
</protein>
<sequence length="102" mass="10842">MGIGTSDGGSAATPTRHYPTSCVAASPIPEPGSCNTTPSMIAWPEPSRHPCGKVAMNSTIPRTVSQLQPDIVITNEDRKKIIMVAVTVPFENRTPAFHDARA</sequence>
<dbReference type="Proteomes" id="UP000827986">
    <property type="component" value="Unassembled WGS sequence"/>
</dbReference>
<organism evidence="1 2">
    <name type="scientific">Mauremys mutica</name>
    <name type="common">yellowpond turtle</name>
    <dbReference type="NCBI Taxonomy" id="74926"/>
    <lineage>
        <taxon>Eukaryota</taxon>
        <taxon>Metazoa</taxon>
        <taxon>Chordata</taxon>
        <taxon>Craniata</taxon>
        <taxon>Vertebrata</taxon>
        <taxon>Euteleostomi</taxon>
        <taxon>Archelosauria</taxon>
        <taxon>Testudinata</taxon>
        <taxon>Testudines</taxon>
        <taxon>Cryptodira</taxon>
        <taxon>Durocryptodira</taxon>
        <taxon>Testudinoidea</taxon>
        <taxon>Geoemydidae</taxon>
        <taxon>Geoemydinae</taxon>
        <taxon>Mauremys</taxon>
    </lineage>
</organism>
<evidence type="ECO:0000313" key="1">
    <source>
        <dbReference type="EMBL" id="KAH1178973.1"/>
    </source>
</evidence>
<name>A0A9D3XGL9_9SAUR</name>
<dbReference type="EMBL" id="JAHDVG010000473">
    <property type="protein sequence ID" value="KAH1178973.1"/>
    <property type="molecule type" value="Genomic_DNA"/>
</dbReference>
<reference evidence="1" key="1">
    <citation type="submission" date="2021-09" db="EMBL/GenBank/DDBJ databases">
        <title>The genome of Mauremys mutica provides insights into the evolution of semi-aquatic lifestyle.</title>
        <authorList>
            <person name="Gong S."/>
            <person name="Gao Y."/>
        </authorList>
    </citation>
    <scope>NUCLEOTIDE SEQUENCE</scope>
    <source>
        <strain evidence="1">MM-2020</strain>
        <tissue evidence="1">Muscle</tissue>
    </source>
</reference>
<proteinExistence type="predicted"/>
<keyword evidence="2" id="KW-1185">Reference proteome</keyword>
<accession>A0A9D3XGL9</accession>